<dbReference type="AlphaFoldDB" id="A0A1I5P3I8"/>
<evidence type="ECO:0000313" key="1">
    <source>
        <dbReference type="EMBL" id="SFP28537.1"/>
    </source>
</evidence>
<evidence type="ECO:0000313" key="2">
    <source>
        <dbReference type="Proteomes" id="UP000199356"/>
    </source>
</evidence>
<dbReference type="OrthoDB" id="7864872at2"/>
<name>A0A1I5P3I8_9RHOB</name>
<dbReference type="EMBL" id="FOXA01000004">
    <property type="protein sequence ID" value="SFP28537.1"/>
    <property type="molecule type" value="Genomic_DNA"/>
</dbReference>
<reference evidence="1 2" key="1">
    <citation type="submission" date="2016-10" db="EMBL/GenBank/DDBJ databases">
        <authorList>
            <person name="de Groot N.N."/>
        </authorList>
    </citation>
    <scope>NUCLEOTIDE SEQUENCE [LARGE SCALE GENOMIC DNA]</scope>
    <source>
        <strain evidence="1 2">DSM 19547</strain>
    </source>
</reference>
<dbReference type="Proteomes" id="UP000199356">
    <property type="component" value="Unassembled WGS sequence"/>
</dbReference>
<organism evidence="1 2">
    <name type="scientific">Tranquillimonas alkanivorans</name>
    <dbReference type="NCBI Taxonomy" id="441119"/>
    <lineage>
        <taxon>Bacteria</taxon>
        <taxon>Pseudomonadati</taxon>
        <taxon>Pseudomonadota</taxon>
        <taxon>Alphaproteobacteria</taxon>
        <taxon>Rhodobacterales</taxon>
        <taxon>Roseobacteraceae</taxon>
        <taxon>Tranquillimonas</taxon>
    </lineage>
</organism>
<proteinExistence type="predicted"/>
<accession>A0A1I5P3I8</accession>
<keyword evidence="2" id="KW-1185">Reference proteome</keyword>
<protein>
    <submittedName>
        <fullName evidence="1">Uncharacterized protein</fullName>
    </submittedName>
</protein>
<dbReference type="RefSeq" id="WP_093420000.1">
    <property type="nucleotide sequence ID" value="NZ_FOXA01000004.1"/>
</dbReference>
<gene>
    <name evidence="1" type="ORF">SAMN04488047_104216</name>
</gene>
<sequence length="124" mass="13488">MESAAARRRGEGSIQQRILCVGCPPNASPPDRQDPSIQYAGYDEALKLLEGTNPPSLILSPIIERDFDCLDLALALARTGFVGRYRAFAQGLRDASHIVEEVRARAPGLDFDIVEMPAAPLRLA</sequence>